<evidence type="ECO:0000313" key="2">
    <source>
        <dbReference type="Proteomes" id="UP001165064"/>
    </source>
</evidence>
<accession>A0ACB5T807</accession>
<name>A0ACB5T807_AMBMO</name>
<organism evidence="1 2">
    <name type="scientific">Ambrosiozyma monospora</name>
    <name type="common">Yeast</name>
    <name type="synonym">Endomycopsis monosporus</name>
    <dbReference type="NCBI Taxonomy" id="43982"/>
    <lineage>
        <taxon>Eukaryota</taxon>
        <taxon>Fungi</taxon>
        <taxon>Dikarya</taxon>
        <taxon>Ascomycota</taxon>
        <taxon>Saccharomycotina</taxon>
        <taxon>Pichiomycetes</taxon>
        <taxon>Pichiales</taxon>
        <taxon>Pichiaceae</taxon>
        <taxon>Ambrosiozyma</taxon>
    </lineage>
</organism>
<comment type="caution">
    <text evidence="1">The sequence shown here is derived from an EMBL/GenBank/DDBJ whole genome shotgun (WGS) entry which is preliminary data.</text>
</comment>
<sequence length="155" mass="17658">MSDIQPSSKFKGPKFKIDTYPPHHSAFCRKYPIVAGQFSFDLIALEGSKASLKSIEIGLKGHVRIGDTDEYCTRDKKVFEKFTENFILFDQSSVVYDGLTSVENCDDNGIVQSEFHFEFPSDKKLQSTVAYKGSNPHRRATVMYYLYSKLSLFVD</sequence>
<keyword evidence="2" id="KW-1185">Reference proteome</keyword>
<reference evidence="1" key="1">
    <citation type="submission" date="2023-04" db="EMBL/GenBank/DDBJ databases">
        <title>Ambrosiozyma monospora NBRC 10751.</title>
        <authorList>
            <person name="Ichikawa N."/>
            <person name="Sato H."/>
            <person name="Tonouchi N."/>
        </authorList>
    </citation>
    <scope>NUCLEOTIDE SEQUENCE</scope>
    <source>
        <strain evidence="1">NBRC 10751</strain>
    </source>
</reference>
<dbReference type="EMBL" id="BSXS01004496">
    <property type="protein sequence ID" value="GME83088.1"/>
    <property type="molecule type" value="Genomic_DNA"/>
</dbReference>
<protein>
    <submittedName>
        <fullName evidence="1">Unnamed protein product</fullName>
    </submittedName>
</protein>
<evidence type="ECO:0000313" key="1">
    <source>
        <dbReference type="EMBL" id="GME83088.1"/>
    </source>
</evidence>
<gene>
    <name evidence="1" type="ORF">Amon02_000593900</name>
</gene>
<dbReference type="Proteomes" id="UP001165064">
    <property type="component" value="Unassembled WGS sequence"/>
</dbReference>
<proteinExistence type="predicted"/>